<comment type="caution">
    <text evidence="1">The sequence shown here is derived from an EMBL/GenBank/DDBJ whole genome shotgun (WGS) entry which is preliminary data.</text>
</comment>
<evidence type="ECO:0000313" key="1">
    <source>
        <dbReference type="EMBL" id="KAK7379531.1"/>
    </source>
</evidence>
<dbReference type="AlphaFoldDB" id="A0AAN9NUQ1"/>
<protein>
    <submittedName>
        <fullName evidence="1">Uncharacterized protein</fullName>
    </submittedName>
</protein>
<evidence type="ECO:0000313" key="2">
    <source>
        <dbReference type="Proteomes" id="UP001374584"/>
    </source>
</evidence>
<dbReference type="EMBL" id="JAYMYR010000002">
    <property type="protein sequence ID" value="KAK7379531.1"/>
    <property type="molecule type" value="Genomic_DNA"/>
</dbReference>
<proteinExistence type="predicted"/>
<gene>
    <name evidence="1" type="ORF">VNO80_04994</name>
</gene>
<sequence length="129" mass="14664">MTGNVPFSYNLGALCHLKRLLMLHHFLIRNKIPRAWSQTIGFSVQEGDVILVEGSRVLLVLEIIFVLRYIVFEDSSECDLGSGQIFYGVKEKKPKGKGWLRRKDVIVCEGLFVEVMGEVREGNAPKKTR</sequence>
<accession>A0AAN9NUQ1</accession>
<name>A0AAN9NUQ1_PHACN</name>
<organism evidence="1 2">
    <name type="scientific">Phaseolus coccineus</name>
    <name type="common">Scarlet runner bean</name>
    <name type="synonym">Phaseolus multiflorus</name>
    <dbReference type="NCBI Taxonomy" id="3886"/>
    <lineage>
        <taxon>Eukaryota</taxon>
        <taxon>Viridiplantae</taxon>
        <taxon>Streptophyta</taxon>
        <taxon>Embryophyta</taxon>
        <taxon>Tracheophyta</taxon>
        <taxon>Spermatophyta</taxon>
        <taxon>Magnoliopsida</taxon>
        <taxon>eudicotyledons</taxon>
        <taxon>Gunneridae</taxon>
        <taxon>Pentapetalae</taxon>
        <taxon>rosids</taxon>
        <taxon>fabids</taxon>
        <taxon>Fabales</taxon>
        <taxon>Fabaceae</taxon>
        <taxon>Papilionoideae</taxon>
        <taxon>50 kb inversion clade</taxon>
        <taxon>NPAAA clade</taxon>
        <taxon>indigoferoid/millettioid clade</taxon>
        <taxon>Phaseoleae</taxon>
        <taxon>Phaseolus</taxon>
    </lineage>
</organism>
<dbReference type="Proteomes" id="UP001374584">
    <property type="component" value="Unassembled WGS sequence"/>
</dbReference>
<keyword evidence="2" id="KW-1185">Reference proteome</keyword>
<reference evidence="1 2" key="1">
    <citation type="submission" date="2024-01" db="EMBL/GenBank/DDBJ databases">
        <title>The genomes of 5 underutilized Papilionoideae crops provide insights into root nodulation and disease resistanc.</title>
        <authorList>
            <person name="Jiang F."/>
        </authorList>
    </citation>
    <scope>NUCLEOTIDE SEQUENCE [LARGE SCALE GENOMIC DNA]</scope>
    <source>
        <strain evidence="1">JINMINGXINNONG_FW02</strain>
        <tissue evidence="1">Leaves</tissue>
    </source>
</reference>